<keyword evidence="2" id="KW-0732">Signal</keyword>
<dbReference type="AlphaFoldDB" id="A0AA39M693"/>
<keyword evidence="4" id="KW-1185">Reference proteome</keyword>
<feature type="signal peptide" evidence="2">
    <location>
        <begin position="1"/>
        <end position="21"/>
    </location>
</feature>
<comment type="caution">
    <text evidence="3">The sequence shown here is derived from an EMBL/GenBank/DDBJ whole genome shotgun (WGS) entry which is preliminary data.</text>
</comment>
<feature type="region of interest" description="Disordered" evidence="1">
    <location>
        <begin position="142"/>
        <end position="181"/>
    </location>
</feature>
<feature type="region of interest" description="Disordered" evidence="1">
    <location>
        <begin position="71"/>
        <end position="96"/>
    </location>
</feature>
<dbReference type="Proteomes" id="UP001175271">
    <property type="component" value="Unassembled WGS sequence"/>
</dbReference>
<dbReference type="EMBL" id="JAUCMV010000001">
    <property type="protein sequence ID" value="KAK0422343.1"/>
    <property type="molecule type" value="Genomic_DNA"/>
</dbReference>
<gene>
    <name evidence="3" type="ORF">QR680_007515</name>
</gene>
<reference evidence="3" key="1">
    <citation type="submission" date="2023-06" db="EMBL/GenBank/DDBJ databases">
        <title>Genomic analysis of the entomopathogenic nematode Steinernema hermaphroditum.</title>
        <authorList>
            <person name="Schwarz E.M."/>
            <person name="Heppert J.K."/>
            <person name="Baniya A."/>
            <person name="Schwartz H.T."/>
            <person name="Tan C.-H."/>
            <person name="Antoshechkin I."/>
            <person name="Sternberg P.W."/>
            <person name="Goodrich-Blair H."/>
            <person name="Dillman A.R."/>
        </authorList>
    </citation>
    <scope>NUCLEOTIDE SEQUENCE</scope>
    <source>
        <strain evidence="3">PS9179</strain>
        <tissue evidence="3">Whole animal</tissue>
    </source>
</reference>
<evidence type="ECO:0000256" key="1">
    <source>
        <dbReference type="SAM" id="MobiDB-lite"/>
    </source>
</evidence>
<evidence type="ECO:0000313" key="3">
    <source>
        <dbReference type="EMBL" id="KAK0422343.1"/>
    </source>
</evidence>
<evidence type="ECO:0000313" key="4">
    <source>
        <dbReference type="Proteomes" id="UP001175271"/>
    </source>
</evidence>
<feature type="chain" id="PRO_5041350411" evidence="2">
    <location>
        <begin position="22"/>
        <end position="243"/>
    </location>
</feature>
<evidence type="ECO:0000256" key="2">
    <source>
        <dbReference type="SAM" id="SignalP"/>
    </source>
</evidence>
<proteinExistence type="predicted"/>
<feature type="compositionally biased region" description="Polar residues" evidence="1">
    <location>
        <begin position="83"/>
        <end position="95"/>
    </location>
</feature>
<dbReference type="InterPro" id="IPR020149">
    <property type="entry name" value="Uncharacterised_C02F5.10"/>
</dbReference>
<organism evidence="3 4">
    <name type="scientific">Steinernema hermaphroditum</name>
    <dbReference type="NCBI Taxonomy" id="289476"/>
    <lineage>
        <taxon>Eukaryota</taxon>
        <taxon>Metazoa</taxon>
        <taxon>Ecdysozoa</taxon>
        <taxon>Nematoda</taxon>
        <taxon>Chromadorea</taxon>
        <taxon>Rhabditida</taxon>
        <taxon>Tylenchina</taxon>
        <taxon>Panagrolaimomorpha</taxon>
        <taxon>Strongyloidoidea</taxon>
        <taxon>Steinernematidae</taxon>
        <taxon>Steinernema</taxon>
    </lineage>
</organism>
<feature type="region of interest" description="Disordered" evidence="1">
    <location>
        <begin position="224"/>
        <end position="243"/>
    </location>
</feature>
<protein>
    <submittedName>
        <fullName evidence="3">Uncharacterized protein</fullName>
    </submittedName>
</protein>
<feature type="compositionally biased region" description="Basic residues" evidence="1">
    <location>
        <begin position="168"/>
        <end position="180"/>
    </location>
</feature>
<accession>A0AA39M693</accession>
<dbReference type="Pfam" id="PF17309">
    <property type="entry name" value="DUF5356"/>
    <property type="match status" value="1"/>
</dbReference>
<sequence>MASQSILLSFVLFVLFAFCSAQGFGDDHDHYGYGYGHDDYGHGHGDYGYGHDHDDGYGYGYVVSIRDDRRLGQNADGRRHHSNVMSATERSTRPTASDLLEGESLQKFSDSEWENARPAYAPTMINVKLSANRISVFSTNNNDQMSSEKLAMASRPKKTKAAKEPMKKDKRQPKSVSRGKRIADLIARVRKSISHHPLVARIDVSVLQELPNIDNLESADLQQVTEVRSGESDHRGGRLLTRS</sequence>
<name>A0AA39M693_9BILA</name>